<keyword evidence="1" id="KW-0472">Membrane</keyword>
<keyword evidence="1" id="KW-0812">Transmembrane</keyword>
<feature type="transmembrane region" description="Helical" evidence="1">
    <location>
        <begin position="58"/>
        <end position="75"/>
    </location>
</feature>
<dbReference type="Proteomes" id="UP001597283">
    <property type="component" value="Unassembled WGS sequence"/>
</dbReference>
<name>A0ABW4NEY3_9SPHN</name>
<evidence type="ECO:0000313" key="2">
    <source>
        <dbReference type="EMBL" id="MFD1788114.1"/>
    </source>
</evidence>
<dbReference type="EMBL" id="JBHUFC010000003">
    <property type="protein sequence ID" value="MFD1788114.1"/>
    <property type="molecule type" value="Genomic_DNA"/>
</dbReference>
<protein>
    <recommendedName>
        <fullName evidence="4">Glucosyl transferase GtrII</fullName>
    </recommendedName>
</protein>
<reference evidence="3" key="1">
    <citation type="journal article" date="2019" name="Int. J. Syst. Evol. Microbiol.">
        <title>The Global Catalogue of Microorganisms (GCM) 10K type strain sequencing project: providing services to taxonomists for standard genome sequencing and annotation.</title>
        <authorList>
            <consortium name="The Broad Institute Genomics Platform"/>
            <consortium name="The Broad Institute Genome Sequencing Center for Infectious Disease"/>
            <person name="Wu L."/>
            <person name="Ma J."/>
        </authorList>
    </citation>
    <scope>NUCLEOTIDE SEQUENCE [LARGE SCALE GENOMIC DNA]</scope>
    <source>
        <strain evidence="3">Q85</strain>
    </source>
</reference>
<gene>
    <name evidence="2" type="ORF">ACFSC3_11075</name>
</gene>
<evidence type="ECO:0008006" key="4">
    <source>
        <dbReference type="Google" id="ProtNLM"/>
    </source>
</evidence>
<accession>A0ABW4NEY3</accession>
<feature type="transmembrane region" description="Helical" evidence="1">
    <location>
        <begin position="163"/>
        <end position="191"/>
    </location>
</feature>
<proteinExistence type="predicted"/>
<feature type="transmembrane region" description="Helical" evidence="1">
    <location>
        <begin position="134"/>
        <end position="151"/>
    </location>
</feature>
<comment type="caution">
    <text evidence="2">The sequence shown here is derived from an EMBL/GenBank/DDBJ whole genome shotgun (WGS) entry which is preliminary data.</text>
</comment>
<feature type="transmembrane region" description="Helical" evidence="1">
    <location>
        <begin position="253"/>
        <end position="273"/>
    </location>
</feature>
<dbReference type="RefSeq" id="WP_380940472.1">
    <property type="nucleotide sequence ID" value="NZ_JBHUFC010000003.1"/>
</dbReference>
<sequence>MTEHWWERKAILAALVLVTAVPLLWPAIPPLLDLPGHMGRYAVSLGGGEAPIARYYDYQWALLGNLGVDLIVTLLGRWIEVETATKLTVLAIPMLMSAGFLWVTYEVHGKLQATTPLALVFCYAYPFHYGFVNYALGMAFVALAFPLWIRWSNGPAWRRSAVFAAIAAVIWVTHAIAWLALCVLCFAFELFRRLKKNEPIPRALLQTILSAVPLGTGAVLTLLSASGAPGTIGGVFDVGGIAKALISLNRDRWIAIDLLTSAVLLAILALALCRFRGLAVIPDLGWPAFGLLALFIAIPDSVNDSAYLKTRLLPWAVAYALLAIKVPVSRDIARWAALSFGVLLLRLSATAASLLAYDASYASTLRALDLVPKGSRIATFTVNACRPTLANWTNSRRQHLGGIAVIRRNAFVNDQFEAGSLQLLRVRYASAGTFRHSPSEVVSTERCVGDYPPLFADRLDALPRDAFDFVWLLDVPRSDWPSRPWLRPVYDDGATILYAVKRSTRESANR</sequence>
<feature type="transmembrane region" description="Helical" evidence="1">
    <location>
        <begin position="280"/>
        <end position="298"/>
    </location>
</feature>
<keyword evidence="3" id="KW-1185">Reference proteome</keyword>
<feature type="transmembrane region" description="Helical" evidence="1">
    <location>
        <begin position="87"/>
        <end position="105"/>
    </location>
</feature>
<evidence type="ECO:0000313" key="3">
    <source>
        <dbReference type="Proteomes" id="UP001597283"/>
    </source>
</evidence>
<organism evidence="2 3">
    <name type="scientific">Sphingomonas floccifaciens</name>
    <dbReference type="NCBI Taxonomy" id="1844115"/>
    <lineage>
        <taxon>Bacteria</taxon>
        <taxon>Pseudomonadati</taxon>
        <taxon>Pseudomonadota</taxon>
        <taxon>Alphaproteobacteria</taxon>
        <taxon>Sphingomonadales</taxon>
        <taxon>Sphingomonadaceae</taxon>
        <taxon>Sphingomonas</taxon>
    </lineage>
</organism>
<feature type="transmembrane region" description="Helical" evidence="1">
    <location>
        <begin position="203"/>
        <end position="223"/>
    </location>
</feature>
<evidence type="ECO:0000256" key="1">
    <source>
        <dbReference type="SAM" id="Phobius"/>
    </source>
</evidence>
<feature type="transmembrane region" description="Helical" evidence="1">
    <location>
        <begin position="335"/>
        <end position="357"/>
    </location>
</feature>
<keyword evidence="1" id="KW-1133">Transmembrane helix</keyword>